<dbReference type="SUPFAM" id="SSF57889">
    <property type="entry name" value="Cysteine-rich domain"/>
    <property type="match status" value="1"/>
</dbReference>
<organism evidence="11 12">
    <name type="scientific">Rhododendron griersonianum</name>
    <dbReference type="NCBI Taxonomy" id="479676"/>
    <lineage>
        <taxon>Eukaryota</taxon>
        <taxon>Viridiplantae</taxon>
        <taxon>Streptophyta</taxon>
        <taxon>Embryophyta</taxon>
        <taxon>Tracheophyta</taxon>
        <taxon>Spermatophyta</taxon>
        <taxon>Magnoliopsida</taxon>
        <taxon>eudicotyledons</taxon>
        <taxon>Gunneridae</taxon>
        <taxon>Pentapetalae</taxon>
        <taxon>asterids</taxon>
        <taxon>Ericales</taxon>
        <taxon>Ericaceae</taxon>
        <taxon>Ericoideae</taxon>
        <taxon>Rhodoreae</taxon>
        <taxon>Rhododendron</taxon>
    </lineage>
</organism>
<evidence type="ECO:0000256" key="9">
    <source>
        <dbReference type="ARBA" id="ARBA00023136"/>
    </source>
</evidence>
<dbReference type="AlphaFoldDB" id="A0AAV6LI93"/>
<evidence type="ECO:0000256" key="1">
    <source>
        <dbReference type="ARBA" id="ARBA00004127"/>
    </source>
</evidence>
<dbReference type="EMBL" id="JACTNZ010000001">
    <property type="protein sequence ID" value="KAG5564074.1"/>
    <property type="molecule type" value="Genomic_DNA"/>
</dbReference>
<dbReference type="GO" id="GO:0012505">
    <property type="term" value="C:endomembrane system"/>
    <property type="evidence" value="ECO:0007669"/>
    <property type="project" value="UniProtKB-SubCell"/>
</dbReference>
<keyword evidence="3" id="KW-0813">Transport</keyword>
<dbReference type="GO" id="GO:0016020">
    <property type="term" value="C:membrane"/>
    <property type="evidence" value="ECO:0007669"/>
    <property type="project" value="InterPro"/>
</dbReference>
<evidence type="ECO:0000256" key="10">
    <source>
        <dbReference type="SAM" id="Phobius"/>
    </source>
</evidence>
<evidence type="ECO:0000256" key="8">
    <source>
        <dbReference type="ARBA" id="ARBA00023065"/>
    </source>
</evidence>
<feature type="transmembrane region" description="Helical" evidence="10">
    <location>
        <begin position="246"/>
        <end position="273"/>
    </location>
</feature>
<comment type="subcellular location">
    <subcellularLocation>
        <location evidence="1">Endomembrane system</location>
        <topology evidence="1">Multi-pass membrane protein</topology>
    </subcellularLocation>
</comment>
<dbReference type="Proteomes" id="UP000823749">
    <property type="component" value="Chromosome 1"/>
</dbReference>
<dbReference type="GO" id="GO:0009678">
    <property type="term" value="F:diphosphate hydrolysis-driven proton transmembrane transporter activity"/>
    <property type="evidence" value="ECO:0007669"/>
    <property type="project" value="UniProtKB-EC"/>
</dbReference>
<evidence type="ECO:0000313" key="12">
    <source>
        <dbReference type="Proteomes" id="UP000823749"/>
    </source>
</evidence>
<keyword evidence="7 10" id="KW-1133">Transmembrane helix</keyword>
<name>A0AAV6LI93_9ERIC</name>
<reference evidence="11" key="1">
    <citation type="submission" date="2020-08" db="EMBL/GenBank/DDBJ databases">
        <title>Plant Genome Project.</title>
        <authorList>
            <person name="Zhang R.-G."/>
        </authorList>
    </citation>
    <scope>NUCLEOTIDE SEQUENCE</scope>
    <source>
        <strain evidence="11">WSP0</strain>
        <tissue evidence="11">Leaf</tissue>
    </source>
</reference>
<dbReference type="PANTHER" id="PTHR31998">
    <property type="entry name" value="K(+)-INSENSITIVE PYROPHOSPHATE-ENERGIZED PROTON PUMP"/>
    <property type="match status" value="1"/>
</dbReference>
<dbReference type="CDD" id="cd15489">
    <property type="entry name" value="PHD_SF"/>
    <property type="match status" value="1"/>
</dbReference>
<feature type="transmembrane region" description="Helical" evidence="10">
    <location>
        <begin position="42"/>
        <end position="69"/>
    </location>
</feature>
<accession>A0AAV6LI93</accession>
<dbReference type="EC" id="7.1.3.1" evidence="2"/>
<keyword evidence="5" id="KW-0460">Magnesium</keyword>
<evidence type="ECO:0000256" key="4">
    <source>
        <dbReference type="ARBA" id="ARBA00022692"/>
    </source>
</evidence>
<evidence type="ECO:0000256" key="2">
    <source>
        <dbReference type="ARBA" id="ARBA00013242"/>
    </source>
</evidence>
<keyword evidence="8" id="KW-0406">Ion transport</keyword>
<sequence length="279" mass="31463">MSFEKHHSFWPGAVTSEFRGVQLDTYANAGTTLEARNGVGEAFIIVFTYRAVMGFLLAANGLLVLFIAINLFNMPASHQGFCLYHPDEDKNAEFYCDICEETRELVDSTYYCVECHFVSHVHCAFSELNTWDRFCFVHQEIHVFMEEWSLPFKLEEFKLDMSSNLSEKKANKQKGPALESVARVAHRVGPLHMTAPECGSLIFPLLCLQHHSFWLCAVSSEFRGVRLDTYANAGATFEARNGVGKAFIIVFTYGAVVGFLLAANGLFVLYIAINLFNMY</sequence>
<evidence type="ECO:0000256" key="5">
    <source>
        <dbReference type="ARBA" id="ARBA00022842"/>
    </source>
</evidence>
<evidence type="ECO:0000313" key="11">
    <source>
        <dbReference type="EMBL" id="KAG5564074.1"/>
    </source>
</evidence>
<protein>
    <recommendedName>
        <fullName evidence="2">H(+)-exporting diphosphatase</fullName>
        <ecNumber evidence="2">7.1.3.1</ecNumber>
    </recommendedName>
</protein>
<evidence type="ECO:0000256" key="6">
    <source>
        <dbReference type="ARBA" id="ARBA00022967"/>
    </source>
</evidence>
<keyword evidence="9 10" id="KW-0472">Membrane</keyword>
<dbReference type="GO" id="GO:0004427">
    <property type="term" value="F:inorganic diphosphate phosphatase activity"/>
    <property type="evidence" value="ECO:0007669"/>
    <property type="project" value="InterPro"/>
</dbReference>
<keyword evidence="4 10" id="KW-0812">Transmembrane</keyword>
<evidence type="ECO:0000256" key="3">
    <source>
        <dbReference type="ARBA" id="ARBA00022448"/>
    </source>
</evidence>
<keyword evidence="12" id="KW-1185">Reference proteome</keyword>
<proteinExistence type="predicted"/>
<dbReference type="InterPro" id="IPR046349">
    <property type="entry name" value="C1-like_sf"/>
</dbReference>
<evidence type="ECO:0000256" key="7">
    <source>
        <dbReference type="ARBA" id="ARBA00022989"/>
    </source>
</evidence>
<keyword evidence="6" id="KW-1278">Translocase</keyword>
<comment type="caution">
    <text evidence="11">The sequence shown here is derived from an EMBL/GenBank/DDBJ whole genome shotgun (WGS) entry which is preliminary data.</text>
</comment>
<gene>
    <name evidence="11" type="ORF">RHGRI_000296</name>
</gene>
<dbReference type="InterPro" id="IPR004131">
    <property type="entry name" value="PPase-energised_H-pump"/>
</dbReference>